<keyword evidence="2" id="KW-1185">Reference proteome</keyword>
<dbReference type="PANTHER" id="PTHR39166">
    <property type="entry name" value="BLL1166 PROTEIN"/>
    <property type="match status" value="1"/>
</dbReference>
<comment type="caution">
    <text evidence="1">The sequence shown here is derived from an EMBL/GenBank/DDBJ whole genome shotgun (WGS) entry which is preliminary data.</text>
</comment>
<evidence type="ECO:0000313" key="1">
    <source>
        <dbReference type="EMBL" id="MFC7389298.1"/>
    </source>
</evidence>
<reference evidence="2" key="1">
    <citation type="journal article" date="2019" name="Int. J. Syst. Evol. Microbiol.">
        <title>The Global Catalogue of Microorganisms (GCM) 10K type strain sequencing project: providing services to taxonomists for standard genome sequencing and annotation.</title>
        <authorList>
            <consortium name="The Broad Institute Genomics Platform"/>
            <consortium name="The Broad Institute Genome Sequencing Center for Infectious Disease"/>
            <person name="Wu L."/>
            <person name="Ma J."/>
        </authorList>
    </citation>
    <scope>NUCLEOTIDE SEQUENCE [LARGE SCALE GENOMIC DNA]</scope>
    <source>
        <strain evidence="2">CCUG 55590</strain>
    </source>
</reference>
<sequence>MEHEQDLIHFLQQDAELMKHLRTVATLHLPDWWICAGYIRAKIWDHLHGYETPTQTDDVDVISNIKTNREVIRADVVSTRSRRTLVW</sequence>
<accession>A0ABW2PIX3</accession>
<dbReference type="PANTHER" id="PTHR39166:SF1">
    <property type="entry name" value="BLL1166 PROTEIN"/>
    <property type="match status" value="1"/>
</dbReference>
<dbReference type="RefSeq" id="WP_214787156.1">
    <property type="nucleotide sequence ID" value="NZ_JANIEL010000060.1"/>
</dbReference>
<evidence type="ECO:0000313" key="2">
    <source>
        <dbReference type="Proteomes" id="UP001596439"/>
    </source>
</evidence>
<name>A0ABW2PIX3_9BACL</name>
<gene>
    <name evidence="1" type="ORF">ACFQO8_04015</name>
</gene>
<dbReference type="Proteomes" id="UP001596439">
    <property type="component" value="Unassembled WGS sequence"/>
</dbReference>
<dbReference type="EMBL" id="JBHTCE010000001">
    <property type="protein sequence ID" value="MFC7389298.1"/>
    <property type="molecule type" value="Genomic_DNA"/>
</dbReference>
<protein>
    <submittedName>
        <fullName evidence="1">Nucleotidyltransferase family protein</fullName>
    </submittedName>
</protein>
<proteinExistence type="predicted"/>
<dbReference type="Pfam" id="PF06042">
    <property type="entry name" value="NTP_transf_6"/>
    <property type="match status" value="1"/>
</dbReference>
<organism evidence="1 2">
    <name type="scientific">Exiguobacterium aestuarii</name>
    <dbReference type="NCBI Taxonomy" id="273527"/>
    <lineage>
        <taxon>Bacteria</taxon>
        <taxon>Bacillati</taxon>
        <taxon>Bacillota</taxon>
        <taxon>Bacilli</taxon>
        <taxon>Bacillales</taxon>
        <taxon>Bacillales Family XII. Incertae Sedis</taxon>
        <taxon>Exiguobacterium</taxon>
    </lineage>
</organism>
<dbReference type="InterPro" id="IPR009267">
    <property type="entry name" value="NTP_transf_6"/>
</dbReference>